<protein>
    <submittedName>
        <fullName evidence="1">Uncharacterized protein</fullName>
    </submittedName>
</protein>
<gene>
    <name evidence="1" type="ORF">GIL414_LOCUS24358</name>
</gene>
<organism evidence="1 2">
    <name type="scientific">Rotaria magnacalcarata</name>
    <dbReference type="NCBI Taxonomy" id="392030"/>
    <lineage>
        <taxon>Eukaryota</taxon>
        <taxon>Metazoa</taxon>
        <taxon>Spiralia</taxon>
        <taxon>Gnathifera</taxon>
        <taxon>Rotifera</taxon>
        <taxon>Eurotatoria</taxon>
        <taxon>Bdelloidea</taxon>
        <taxon>Philodinida</taxon>
        <taxon>Philodinidae</taxon>
        <taxon>Rotaria</taxon>
    </lineage>
</organism>
<dbReference type="EMBL" id="CAJOBJ010029808">
    <property type="protein sequence ID" value="CAF4266438.1"/>
    <property type="molecule type" value="Genomic_DNA"/>
</dbReference>
<dbReference type="Proteomes" id="UP000681720">
    <property type="component" value="Unassembled WGS sequence"/>
</dbReference>
<dbReference type="AlphaFoldDB" id="A0A8S2T6K9"/>
<feature type="non-terminal residue" evidence="1">
    <location>
        <position position="1"/>
    </location>
</feature>
<comment type="caution">
    <text evidence="1">The sequence shown here is derived from an EMBL/GenBank/DDBJ whole genome shotgun (WGS) entry which is preliminary data.</text>
</comment>
<evidence type="ECO:0000313" key="1">
    <source>
        <dbReference type="EMBL" id="CAF4266438.1"/>
    </source>
</evidence>
<accession>A0A8S2T6K9</accession>
<evidence type="ECO:0000313" key="2">
    <source>
        <dbReference type="Proteomes" id="UP000681720"/>
    </source>
</evidence>
<sequence length="54" mass="6204">IWDFSTGALLKDPFQNKATSMLYCTKYSPGDFLLCAGTDKNEAIIYDYSRFKVR</sequence>
<name>A0A8S2T6K9_9BILA</name>
<reference evidence="1" key="1">
    <citation type="submission" date="2021-02" db="EMBL/GenBank/DDBJ databases">
        <authorList>
            <person name="Nowell W R."/>
        </authorList>
    </citation>
    <scope>NUCLEOTIDE SEQUENCE</scope>
</reference>
<proteinExistence type="predicted"/>